<name>A0A2A2KJN6_9BILA</name>
<feature type="region of interest" description="Disordered" evidence="1">
    <location>
        <begin position="1"/>
        <end position="27"/>
    </location>
</feature>
<protein>
    <submittedName>
        <fullName evidence="2">Uncharacterized protein</fullName>
    </submittedName>
</protein>
<dbReference type="AlphaFoldDB" id="A0A2A2KJN6"/>
<evidence type="ECO:0000313" key="2">
    <source>
        <dbReference type="EMBL" id="PAV74155.1"/>
    </source>
</evidence>
<feature type="region of interest" description="Disordered" evidence="1">
    <location>
        <begin position="82"/>
        <end position="106"/>
    </location>
</feature>
<gene>
    <name evidence="2" type="ORF">WR25_16495</name>
</gene>
<organism evidence="2 3">
    <name type="scientific">Diploscapter pachys</name>
    <dbReference type="NCBI Taxonomy" id="2018661"/>
    <lineage>
        <taxon>Eukaryota</taxon>
        <taxon>Metazoa</taxon>
        <taxon>Ecdysozoa</taxon>
        <taxon>Nematoda</taxon>
        <taxon>Chromadorea</taxon>
        <taxon>Rhabditida</taxon>
        <taxon>Rhabditina</taxon>
        <taxon>Rhabditomorpha</taxon>
        <taxon>Rhabditoidea</taxon>
        <taxon>Rhabditidae</taxon>
        <taxon>Diploscapter</taxon>
    </lineage>
</organism>
<evidence type="ECO:0000313" key="3">
    <source>
        <dbReference type="Proteomes" id="UP000218231"/>
    </source>
</evidence>
<dbReference type="Proteomes" id="UP000218231">
    <property type="component" value="Unassembled WGS sequence"/>
</dbReference>
<sequence length="106" mass="12233">MGNNMGKYNGRSDMYCQRRRRNSDSGNLFSKEYSEYWRVDRKRPHNNDSFIIEKNDYSFSSCGAYDSPLYSNRRASHNQFISSFTPISPTSSNSSSCSSTHSSTRK</sequence>
<keyword evidence="3" id="KW-1185">Reference proteome</keyword>
<proteinExistence type="predicted"/>
<dbReference type="OrthoDB" id="5774565at2759"/>
<comment type="caution">
    <text evidence="2">The sequence shown here is derived from an EMBL/GenBank/DDBJ whole genome shotgun (WGS) entry which is preliminary data.</text>
</comment>
<reference evidence="2 3" key="1">
    <citation type="journal article" date="2017" name="Curr. Biol.">
        <title>Genome architecture and evolution of a unichromosomal asexual nematode.</title>
        <authorList>
            <person name="Fradin H."/>
            <person name="Zegar C."/>
            <person name="Gutwein M."/>
            <person name="Lucas J."/>
            <person name="Kovtun M."/>
            <person name="Corcoran D."/>
            <person name="Baugh L.R."/>
            <person name="Kiontke K."/>
            <person name="Gunsalus K."/>
            <person name="Fitch D.H."/>
            <person name="Piano F."/>
        </authorList>
    </citation>
    <scope>NUCLEOTIDE SEQUENCE [LARGE SCALE GENOMIC DNA]</scope>
    <source>
        <strain evidence="2">PF1309</strain>
    </source>
</reference>
<dbReference type="EMBL" id="LIAE01008401">
    <property type="protein sequence ID" value="PAV74155.1"/>
    <property type="molecule type" value="Genomic_DNA"/>
</dbReference>
<evidence type="ECO:0000256" key="1">
    <source>
        <dbReference type="SAM" id="MobiDB-lite"/>
    </source>
</evidence>
<accession>A0A2A2KJN6</accession>